<dbReference type="GO" id="GO:0008757">
    <property type="term" value="F:S-adenosylmethionine-dependent methyltransferase activity"/>
    <property type="evidence" value="ECO:0007669"/>
    <property type="project" value="InterPro"/>
</dbReference>
<dbReference type="Pfam" id="PF08241">
    <property type="entry name" value="Methyltransf_11"/>
    <property type="match status" value="1"/>
</dbReference>
<comment type="similarity">
    <text evidence="1">Belongs to the methyltransferase superfamily. LaeA methyltransferase family.</text>
</comment>
<keyword evidence="4" id="KW-1185">Reference proteome</keyword>
<keyword evidence="3" id="KW-0808">Transferase</keyword>
<comment type="caution">
    <text evidence="3">The sequence shown here is derived from an EMBL/GenBank/DDBJ whole genome shotgun (WGS) entry which is preliminary data.</text>
</comment>
<dbReference type="PANTHER" id="PTHR43591:SF24">
    <property type="entry name" value="2-METHOXY-6-POLYPRENYL-1,4-BENZOQUINOL METHYLASE, MITOCHONDRIAL"/>
    <property type="match status" value="1"/>
</dbReference>
<dbReference type="CDD" id="cd02440">
    <property type="entry name" value="AdoMet_MTases"/>
    <property type="match status" value="1"/>
</dbReference>
<evidence type="ECO:0000259" key="2">
    <source>
        <dbReference type="Pfam" id="PF08241"/>
    </source>
</evidence>
<feature type="domain" description="Methyltransferase type 11" evidence="2">
    <location>
        <begin position="59"/>
        <end position="162"/>
    </location>
</feature>
<dbReference type="AlphaFoldDB" id="A0A167RDH8"/>
<reference evidence="3 4" key="1">
    <citation type="journal article" date="2016" name="Genome Biol. Evol.">
        <title>Divergent and convergent evolution of fungal pathogenicity.</title>
        <authorList>
            <person name="Shang Y."/>
            <person name="Xiao G."/>
            <person name="Zheng P."/>
            <person name="Cen K."/>
            <person name="Zhan S."/>
            <person name="Wang C."/>
        </authorList>
    </citation>
    <scope>NUCLEOTIDE SEQUENCE [LARGE SCALE GENOMIC DNA]</scope>
    <source>
        <strain evidence="3 4">RCEF 264</strain>
    </source>
</reference>
<dbReference type="PANTHER" id="PTHR43591">
    <property type="entry name" value="METHYLTRANSFERASE"/>
    <property type="match status" value="1"/>
</dbReference>
<dbReference type="Gene3D" id="3.40.50.150">
    <property type="entry name" value="Vaccinia Virus protein VP39"/>
    <property type="match status" value="1"/>
</dbReference>
<dbReference type="EMBL" id="AZHD01000012">
    <property type="protein sequence ID" value="OAA58489.1"/>
    <property type="molecule type" value="Genomic_DNA"/>
</dbReference>
<dbReference type="InterPro" id="IPR013216">
    <property type="entry name" value="Methyltransf_11"/>
</dbReference>
<keyword evidence="3" id="KW-0489">Methyltransferase</keyword>
<dbReference type="OrthoDB" id="2013972at2759"/>
<evidence type="ECO:0000256" key="1">
    <source>
        <dbReference type="ARBA" id="ARBA00038158"/>
    </source>
</evidence>
<sequence length="299" mass="33054">MATSQDIYQKLIRDTVGSAGDAEEKQMIDSATAVAGPAAIKMLEVAGLDASTDTPFTLLDSACGSGVTAAVLNQTLKREVLEKSSILCTDVSESMVNLVKRRIANEGWISTTAEQRDAQKTELPDKSFTHITLGMALFLMADSIAAIKDCVRILKPGGRIAFTTFPESSGKAGWIPDARTAFASFPTEIPFSPPMRLDTPSRWFEESWVKKTLLDNGFQDVNTVLHSYTVSVDGPEHFMRQFGMMFEMVRNMQWSDELKKQYSKEDMLERVEAHLQEKYGGKGWDLTFTLIVGSGQISE</sequence>
<dbReference type="GO" id="GO:0032259">
    <property type="term" value="P:methylation"/>
    <property type="evidence" value="ECO:0007669"/>
    <property type="project" value="UniProtKB-KW"/>
</dbReference>
<dbReference type="Proteomes" id="UP000076874">
    <property type="component" value="Unassembled WGS sequence"/>
</dbReference>
<organism evidence="3 4">
    <name type="scientific">Niveomyces insectorum RCEF 264</name>
    <dbReference type="NCBI Taxonomy" id="1081102"/>
    <lineage>
        <taxon>Eukaryota</taxon>
        <taxon>Fungi</taxon>
        <taxon>Dikarya</taxon>
        <taxon>Ascomycota</taxon>
        <taxon>Pezizomycotina</taxon>
        <taxon>Sordariomycetes</taxon>
        <taxon>Hypocreomycetidae</taxon>
        <taxon>Hypocreales</taxon>
        <taxon>Cordycipitaceae</taxon>
        <taxon>Niveomyces</taxon>
    </lineage>
</organism>
<protein>
    <submittedName>
        <fullName evidence="3">Methyltransferase type 11</fullName>
    </submittedName>
</protein>
<gene>
    <name evidence="3" type="ORF">SPI_06562</name>
</gene>
<dbReference type="SUPFAM" id="SSF53335">
    <property type="entry name" value="S-adenosyl-L-methionine-dependent methyltransferases"/>
    <property type="match status" value="1"/>
</dbReference>
<evidence type="ECO:0000313" key="4">
    <source>
        <dbReference type="Proteomes" id="UP000076874"/>
    </source>
</evidence>
<evidence type="ECO:0000313" key="3">
    <source>
        <dbReference type="EMBL" id="OAA58489.1"/>
    </source>
</evidence>
<proteinExistence type="inferred from homology"/>
<accession>A0A167RDH8</accession>
<name>A0A167RDH8_9HYPO</name>
<dbReference type="InterPro" id="IPR029063">
    <property type="entry name" value="SAM-dependent_MTases_sf"/>
</dbReference>